<dbReference type="PROSITE" id="PS00195">
    <property type="entry name" value="GLUTAREDOXIN_1"/>
    <property type="match status" value="1"/>
</dbReference>
<reference evidence="9 10" key="1">
    <citation type="journal article" date="2013" name="Antonie Van Leeuwenhoek">
        <title>Paracoccus zhejiangensis sp. nov., isolated from activated sludge in wastewater-treatment system.</title>
        <authorList>
            <person name="Wu Z.G."/>
            <person name="Zhang D.F."/>
            <person name="Liu Y.L."/>
            <person name="Wang F."/>
            <person name="Jiang X."/>
            <person name="Li C."/>
            <person name="Li S.P."/>
            <person name="Hong Q."/>
            <person name="Li W.J."/>
        </authorList>
    </citation>
    <scope>NUCLEOTIDE SEQUENCE [LARGE SCALE GENOMIC DNA]</scope>
    <source>
        <strain evidence="9 10">J6</strain>
    </source>
</reference>
<dbReference type="SUPFAM" id="SSF52833">
    <property type="entry name" value="Thioredoxin-like"/>
    <property type="match status" value="1"/>
</dbReference>
<evidence type="ECO:0000256" key="7">
    <source>
        <dbReference type="RuleBase" id="RU364065"/>
    </source>
</evidence>
<dbReference type="InterPro" id="IPR002109">
    <property type="entry name" value="Glutaredoxin"/>
</dbReference>
<feature type="domain" description="Glutaredoxin" evidence="8">
    <location>
        <begin position="4"/>
        <end position="64"/>
    </location>
</feature>
<dbReference type="PANTHER" id="PTHR45694">
    <property type="entry name" value="GLUTAREDOXIN 2"/>
    <property type="match status" value="1"/>
</dbReference>
<dbReference type="PANTHER" id="PTHR45694:SF18">
    <property type="entry name" value="GLUTAREDOXIN-1-RELATED"/>
    <property type="match status" value="1"/>
</dbReference>
<dbReference type="GO" id="GO:0015038">
    <property type="term" value="F:glutathione disulfide oxidoreductase activity"/>
    <property type="evidence" value="ECO:0007669"/>
    <property type="project" value="UniProtKB-UniRule"/>
</dbReference>
<dbReference type="NCBIfam" id="TIGR02181">
    <property type="entry name" value="GRX_bact"/>
    <property type="match status" value="1"/>
</dbReference>
<dbReference type="Pfam" id="PF00462">
    <property type="entry name" value="Glutaredoxin"/>
    <property type="match status" value="1"/>
</dbReference>
<evidence type="ECO:0000256" key="4">
    <source>
        <dbReference type="ARBA" id="ARBA00022982"/>
    </source>
</evidence>
<evidence type="ECO:0000256" key="2">
    <source>
        <dbReference type="ARBA" id="ARBA00007787"/>
    </source>
</evidence>
<sequence>MAQIEIYTTPSCPYCHRAKALLREKGAAFDETDVSMDPDLRLAMTNRAGGRRSVPQIFINGEHVGGSDDLYALEQAGKLDALLAADAAPVGR</sequence>
<dbReference type="CDD" id="cd03418">
    <property type="entry name" value="GRX_GRXb_1_3_like"/>
    <property type="match status" value="1"/>
</dbReference>
<dbReference type="Proteomes" id="UP000234530">
    <property type="component" value="Chromosome"/>
</dbReference>
<dbReference type="OrthoDB" id="9814618at2"/>
<dbReference type="InterPro" id="IPR011767">
    <property type="entry name" value="GLR_AS"/>
</dbReference>
<dbReference type="GO" id="GO:0005737">
    <property type="term" value="C:cytoplasm"/>
    <property type="evidence" value="ECO:0007669"/>
    <property type="project" value="TreeGrafter"/>
</dbReference>
<evidence type="ECO:0000256" key="1">
    <source>
        <dbReference type="ARBA" id="ARBA00002549"/>
    </source>
</evidence>
<dbReference type="InterPro" id="IPR011900">
    <property type="entry name" value="GRX_bact"/>
</dbReference>
<dbReference type="KEGG" id="pzh:CX676_11415"/>
<dbReference type="GO" id="GO:0045454">
    <property type="term" value="P:cell redox homeostasis"/>
    <property type="evidence" value="ECO:0007669"/>
    <property type="project" value="InterPro"/>
</dbReference>
<keyword evidence="4 7" id="KW-0249">Electron transport</keyword>
<gene>
    <name evidence="9" type="primary">grxC</name>
    <name evidence="9" type="ORF">CX676_11415</name>
</gene>
<keyword evidence="6 7" id="KW-0676">Redox-active center</keyword>
<organism evidence="9 10">
    <name type="scientific">Paracoccus zhejiangensis</name>
    <dbReference type="NCBI Taxonomy" id="1077935"/>
    <lineage>
        <taxon>Bacteria</taxon>
        <taxon>Pseudomonadati</taxon>
        <taxon>Pseudomonadota</taxon>
        <taxon>Alphaproteobacteria</taxon>
        <taxon>Rhodobacterales</taxon>
        <taxon>Paracoccaceae</taxon>
        <taxon>Paracoccus</taxon>
    </lineage>
</organism>
<evidence type="ECO:0000256" key="5">
    <source>
        <dbReference type="ARBA" id="ARBA00023157"/>
    </source>
</evidence>
<dbReference type="PRINTS" id="PR00160">
    <property type="entry name" value="GLUTAREDOXIN"/>
</dbReference>
<dbReference type="AlphaFoldDB" id="A0A2H5EZG7"/>
<keyword evidence="7" id="KW-0963">Cytoplasm</keyword>
<evidence type="ECO:0000256" key="6">
    <source>
        <dbReference type="ARBA" id="ARBA00023284"/>
    </source>
</evidence>
<name>A0A2H5EZG7_9RHOB</name>
<dbReference type="RefSeq" id="WP_101752727.1">
    <property type="nucleotide sequence ID" value="NZ_CP025430.1"/>
</dbReference>
<keyword evidence="5" id="KW-1015">Disulfide bond</keyword>
<dbReference type="InterPro" id="IPR014025">
    <property type="entry name" value="Glutaredoxin_subgr"/>
</dbReference>
<comment type="similarity">
    <text evidence="2 7">Belongs to the glutaredoxin family.</text>
</comment>
<dbReference type="PROSITE" id="PS51354">
    <property type="entry name" value="GLUTAREDOXIN_2"/>
    <property type="match status" value="1"/>
</dbReference>
<proteinExistence type="inferred from homology"/>
<evidence type="ECO:0000313" key="10">
    <source>
        <dbReference type="Proteomes" id="UP000234530"/>
    </source>
</evidence>
<evidence type="ECO:0000259" key="8">
    <source>
        <dbReference type="Pfam" id="PF00462"/>
    </source>
</evidence>
<dbReference type="Gene3D" id="3.40.30.10">
    <property type="entry name" value="Glutaredoxin"/>
    <property type="match status" value="1"/>
</dbReference>
<evidence type="ECO:0000313" key="9">
    <source>
        <dbReference type="EMBL" id="AUH64698.1"/>
    </source>
</evidence>
<comment type="function">
    <text evidence="1 7">Has a glutathione-disulfide oxidoreductase activity in the presence of NADPH and glutathione reductase. Reduces low molecular weight disulfides and proteins.</text>
</comment>
<protein>
    <recommendedName>
        <fullName evidence="7">Glutaredoxin</fullName>
    </recommendedName>
</protein>
<dbReference type="InterPro" id="IPR036249">
    <property type="entry name" value="Thioredoxin-like_sf"/>
</dbReference>
<evidence type="ECO:0000256" key="3">
    <source>
        <dbReference type="ARBA" id="ARBA00022448"/>
    </source>
</evidence>
<dbReference type="GO" id="GO:0034599">
    <property type="term" value="P:cellular response to oxidative stress"/>
    <property type="evidence" value="ECO:0007669"/>
    <property type="project" value="TreeGrafter"/>
</dbReference>
<keyword evidence="10" id="KW-1185">Reference proteome</keyword>
<dbReference type="EMBL" id="CP025430">
    <property type="protein sequence ID" value="AUH64698.1"/>
    <property type="molecule type" value="Genomic_DNA"/>
</dbReference>
<accession>A0A2H5EZG7</accession>
<keyword evidence="3 7" id="KW-0813">Transport</keyword>